<dbReference type="STRING" id="687842.ASU31_12115"/>
<dbReference type="RefSeq" id="WP_057932561.1">
    <property type="nucleotide sequence ID" value="NZ_LMZQ01000007.1"/>
</dbReference>
<accession>A0A0T5VPI9</accession>
<proteinExistence type="predicted"/>
<evidence type="ECO:0008006" key="3">
    <source>
        <dbReference type="Google" id="ProtNLM"/>
    </source>
</evidence>
<sequence>MERLCLDCGTLIRGRADKKYCDDSCRNNYNNRLKIEDNLVINRVNSILRKNRAILAALNPNGKTKVTGKKLISAGFNFEYHTYCYETQNSNTYIFCYEYGYLILGDDRYLLVKREEKLWLA</sequence>
<organism evidence="1 2">
    <name type="scientific">Pedobacter ginsenosidimutans</name>
    <dbReference type="NCBI Taxonomy" id="687842"/>
    <lineage>
        <taxon>Bacteria</taxon>
        <taxon>Pseudomonadati</taxon>
        <taxon>Bacteroidota</taxon>
        <taxon>Sphingobacteriia</taxon>
        <taxon>Sphingobacteriales</taxon>
        <taxon>Sphingobacteriaceae</taxon>
        <taxon>Pedobacter</taxon>
    </lineage>
</organism>
<comment type="caution">
    <text evidence="1">The sequence shown here is derived from an EMBL/GenBank/DDBJ whole genome shotgun (WGS) entry which is preliminary data.</text>
</comment>
<dbReference type="AlphaFoldDB" id="A0A0T5VPI9"/>
<evidence type="ECO:0000313" key="2">
    <source>
        <dbReference type="Proteomes" id="UP000051950"/>
    </source>
</evidence>
<keyword evidence="2" id="KW-1185">Reference proteome</keyword>
<protein>
    <recommendedName>
        <fullName evidence="3">DUF2116 family Zn-ribbon domain-containing protein</fullName>
    </recommendedName>
</protein>
<dbReference type="Proteomes" id="UP000051950">
    <property type="component" value="Unassembled WGS sequence"/>
</dbReference>
<evidence type="ECO:0000313" key="1">
    <source>
        <dbReference type="EMBL" id="KRT15725.1"/>
    </source>
</evidence>
<dbReference type="EMBL" id="LMZQ01000007">
    <property type="protein sequence ID" value="KRT15725.1"/>
    <property type="molecule type" value="Genomic_DNA"/>
</dbReference>
<name>A0A0T5VPI9_9SPHI</name>
<reference evidence="1 2" key="1">
    <citation type="submission" date="2015-11" db="EMBL/GenBank/DDBJ databases">
        <title>Sequence of Pedobacter ginsenosidimutans.</title>
        <authorList>
            <person name="Carson E."/>
            <person name="Keyser V."/>
            <person name="Newman J."/>
            <person name="Miller J."/>
        </authorList>
    </citation>
    <scope>NUCLEOTIDE SEQUENCE [LARGE SCALE GENOMIC DNA]</scope>
    <source>
        <strain evidence="1 2">KACC 14530</strain>
    </source>
</reference>
<dbReference type="OrthoDB" id="5187906at2"/>
<gene>
    <name evidence="1" type="ORF">ASU31_12115</name>
</gene>